<evidence type="ECO:0000313" key="5">
    <source>
        <dbReference type="Proteomes" id="UP000235162"/>
    </source>
</evidence>
<dbReference type="InterPro" id="IPR007069">
    <property type="entry name" value="Transposase_32"/>
</dbReference>
<feature type="domain" description="Transposase zinc-binding" evidence="3">
    <location>
        <begin position="45"/>
        <end position="130"/>
    </location>
</feature>
<name>A0AAP8MB56_9GAMM</name>
<dbReference type="Pfam" id="PF04986">
    <property type="entry name" value="Y2_Tnp"/>
    <property type="match status" value="1"/>
</dbReference>
<dbReference type="AlphaFoldDB" id="A0AAP8MB56"/>
<keyword evidence="5" id="KW-1185">Reference proteome</keyword>
<evidence type="ECO:0000313" key="4">
    <source>
        <dbReference type="EMBL" id="PLW84565.1"/>
    </source>
</evidence>
<evidence type="ECO:0000256" key="1">
    <source>
        <dbReference type="SAM" id="MobiDB-lite"/>
    </source>
</evidence>
<dbReference type="InterPro" id="IPR026889">
    <property type="entry name" value="Zn_Tnp"/>
</dbReference>
<dbReference type="GO" id="GO:0006313">
    <property type="term" value="P:DNA transposition"/>
    <property type="evidence" value="ECO:0007669"/>
    <property type="project" value="InterPro"/>
</dbReference>
<sequence length="514" mass="57692">MLSPGKGGSAPVYGHALGHATYERHRPEQTLLYQLVEKHYPILVEQLEFQGKSLPAHVHREFEAYLKCGRLKHGFLRVRCDKCHFERLVAFSCKKRGFCPSCGARRMAETAALLPDEVLPDVPPRQWVISFPFPLRYLFAANPQAMGKVLGIIYRAISTHLIHKAGYRLKDVATGAVTLIQRFGSALNLNIHFHILFLDGVYVYRNNRPPRFRRVKAPDKSELEDLVQLISQRVGRCLERQGLLEQDTESAWLDLDPAEDTDAMPQILGSSVSYRIAVGPQQGRKAFMIRTIRPLDRPDPGLERVAKANGFSLHAGVSCEGHQKDKRERLCRYISRPAVATPRLSLSSTGKVVYTLKTPYRDGTTQLAFEPVDFIARLAALAPKPRVNLTRYHGVLAPNHRWRGEVTPAKRGKDVKRIPNDEVRSTVEHHAAMTWVQRLKRVSNIDIEVCSRCGGSPKVIACIEDQDVIDRILAHLREKEQDIAPLPLLTPPPRAPPEALPLFAGKDSSSTAAI</sequence>
<dbReference type="EMBL" id="PKUR01000007">
    <property type="protein sequence ID" value="PLW84565.1"/>
    <property type="molecule type" value="Genomic_DNA"/>
</dbReference>
<organism evidence="4 5">
    <name type="scientific">Halioglobus japonicus</name>
    <dbReference type="NCBI Taxonomy" id="930805"/>
    <lineage>
        <taxon>Bacteria</taxon>
        <taxon>Pseudomonadati</taxon>
        <taxon>Pseudomonadota</taxon>
        <taxon>Gammaproteobacteria</taxon>
        <taxon>Cellvibrionales</taxon>
        <taxon>Halieaceae</taxon>
        <taxon>Halioglobus</taxon>
    </lineage>
</organism>
<proteinExistence type="predicted"/>
<dbReference type="KEGG" id="hja:BST95_18550"/>
<accession>A0AAP8MB56</accession>
<feature type="region of interest" description="Disordered" evidence="1">
    <location>
        <begin position="485"/>
        <end position="514"/>
    </location>
</feature>
<evidence type="ECO:0000259" key="2">
    <source>
        <dbReference type="Pfam" id="PF04986"/>
    </source>
</evidence>
<dbReference type="GO" id="GO:0004803">
    <property type="term" value="F:transposase activity"/>
    <property type="evidence" value="ECO:0007669"/>
    <property type="project" value="InterPro"/>
</dbReference>
<dbReference type="Proteomes" id="UP000235162">
    <property type="component" value="Unassembled WGS sequence"/>
</dbReference>
<dbReference type="RefSeq" id="WP_084200895.1">
    <property type="nucleotide sequence ID" value="NZ_BMYL01000008.1"/>
</dbReference>
<feature type="domain" description="Transposase IS801/IS1294" evidence="2">
    <location>
        <begin position="175"/>
        <end position="399"/>
    </location>
</feature>
<reference evidence="4 5" key="1">
    <citation type="submission" date="2018-01" db="EMBL/GenBank/DDBJ databases">
        <title>The draft genome sequence of Halioglobus japonicus S1-36.</title>
        <authorList>
            <person name="Du Z.-J."/>
            <person name="Shi M.-J."/>
        </authorList>
    </citation>
    <scope>NUCLEOTIDE SEQUENCE [LARGE SCALE GENOMIC DNA]</scope>
    <source>
        <strain evidence="4 5">S1-36</strain>
    </source>
</reference>
<feature type="compositionally biased region" description="Pro residues" evidence="1">
    <location>
        <begin position="488"/>
        <end position="499"/>
    </location>
</feature>
<dbReference type="GO" id="GO:0003677">
    <property type="term" value="F:DNA binding"/>
    <property type="evidence" value="ECO:0007669"/>
    <property type="project" value="InterPro"/>
</dbReference>
<dbReference type="Pfam" id="PF14319">
    <property type="entry name" value="Zn_Tnp_IS91"/>
    <property type="match status" value="1"/>
</dbReference>
<gene>
    <name evidence="4" type="ORF">C0029_18260</name>
</gene>
<protein>
    <submittedName>
        <fullName evidence="4">IS91 family transposase</fullName>
    </submittedName>
</protein>
<comment type="caution">
    <text evidence="4">The sequence shown here is derived from an EMBL/GenBank/DDBJ whole genome shotgun (WGS) entry which is preliminary data.</text>
</comment>
<evidence type="ECO:0000259" key="3">
    <source>
        <dbReference type="Pfam" id="PF14319"/>
    </source>
</evidence>